<dbReference type="SMART" id="SM00355">
    <property type="entry name" value="ZnF_C2H2"/>
    <property type="match status" value="5"/>
</dbReference>
<feature type="domain" description="C2H2-type" evidence="3">
    <location>
        <begin position="144"/>
        <end position="172"/>
    </location>
</feature>
<dbReference type="OrthoDB" id="6382392at2759"/>
<feature type="region of interest" description="Disordered" evidence="2">
    <location>
        <begin position="3392"/>
        <end position="3421"/>
    </location>
</feature>
<organism evidence="4 5">
    <name type="scientific">Phaedon cochleariae</name>
    <name type="common">Mustard beetle</name>
    <dbReference type="NCBI Taxonomy" id="80249"/>
    <lineage>
        <taxon>Eukaryota</taxon>
        <taxon>Metazoa</taxon>
        <taxon>Ecdysozoa</taxon>
        <taxon>Arthropoda</taxon>
        <taxon>Hexapoda</taxon>
        <taxon>Insecta</taxon>
        <taxon>Pterygota</taxon>
        <taxon>Neoptera</taxon>
        <taxon>Endopterygota</taxon>
        <taxon>Coleoptera</taxon>
        <taxon>Polyphaga</taxon>
        <taxon>Cucujiformia</taxon>
        <taxon>Chrysomeloidea</taxon>
        <taxon>Chrysomelidae</taxon>
        <taxon>Chrysomelinae</taxon>
        <taxon>Chrysomelini</taxon>
        <taxon>Phaedon</taxon>
    </lineage>
</organism>
<feature type="region of interest" description="Disordered" evidence="2">
    <location>
        <begin position="898"/>
        <end position="919"/>
    </location>
</feature>
<feature type="region of interest" description="Disordered" evidence="2">
    <location>
        <begin position="247"/>
        <end position="287"/>
    </location>
</feature>
<feature type="compositionally biased region" description="Basic residues" evidence="2">
    <location>
        <begin position="2310"/>
        <end position="2330"/>
    </location>
</feature>
<accession>A0A9P0DUY8</accession>
<feature type="region of interest" description="Disordered" evidence="2">
    <location>
        <begin position="4286"/>
        <end position="4336"/>
    </location>
</feature>
<name>A0A9P0DUY8_PHACE</name>
<feature type="region of interest" description="Disordered" evidence="2">
    <location>
        <begin position="1855"/>
        <end position="1884"/>
    </location>
</feature>
<feature type="compositionally biased region" description="Polar residues" evidence="2">
    <location>
        <begin position="1"/>
        <end position="10"/>
    </location>
</feature>
<feature type="region of interest" description="Disordered" evidence="2">
    <location>
        <begin position="2919"/>
        <end position="3010"/>
    </location>
</feature>
<feature type="region of interest" description="Disordered" evidence="2">
    <location>
        <begin position="762"/>
        <end position="784"/>
    </location>
</feature>
<feature type="region of interest" description="Disordered" evidence="2">
    <location>
        <begin position="2309"/>
        <end position="2382"/>
    </location>
</feature>
<dbReference type="EMBL" id="OU896715">
    <property type="protein sequence ID" value="CAH1183153.1"/>
    <property type="molecule type" value="Genomic_DNA"/>
</dbReference>
<keyword evidence="5" id="KW-1185">Reference proteome</keyword>
<feature type="compositionally biased region" description="Polar residues" evidence="2">
    <location>
        <begin position="846"/>
        <end position="864"/>
    </location>
</feature>
<feature type="region of interest" description="Disordered" evidence="2">
    <location>
        <begin position="2534"/>
        <end position="2614"/>
    </location>
</feature>
<dbReference type="PROSITE" id="PS50157">
    <property type="entry name" value="ZINC_FINGER_C2H2_2"/>
    <property type="match status" value="2"/>
</dbReference>
<feature type="compositionally biased region" description="Basic and acidic residues" evidence="2">
    <location>
        <begin position="1795"/>
        <end position="1808"/>
    </location>
</feature>
<feature type="compositionally biased region" description="Basic and acidic residues" evidence="2">
    <location>
        <begin position="773"/>
        <end position="784"/>
    </location>
</feature>
<feature type="compositionally biased region" description="Basic residues" evidence="2">
    <location>
        <begin position="2550"/>
        <end position="2570"/>
    </location>
</feature>
<feature type="region of interest" description="Disordered" evidence="2">
    <location>
        <begin position="1788"/>
        <end position="1820"/>
    </location>
</feature>
<feature type="compositionally biased region" description="Polar residues" evidence="2">
    <location>
        <begin position="1855"/>
        <end position="1875"/>
    </location>
</feature>
<feature type="region of interest" description="Disordered" evidence="2">
    <location>
        <begin position="4122"/>
        <end position="4155"/>
    </location>
</feature>
<keyword evidence="1" id="KW-0479">Metal-binding</keyword>
<feature type="compositionally biased region" description="Polar residues" evidence="2">
    <location>
        <begin position="1070"/>
        <end position="1083"/>
    </location>
</feature>
<feature type="region of interest" description="Disordered" evidence="2">
    <location>
        <begin position="5209"/>
        <end position="5324"/>
    </location>
</feature>
<feature type="region of interest" description="Disordered" evidence="2">
    <location>
        <begin position="2199"/>
        <end position="2239"/>
    </location>
</feature>
<feature type="compositionally biased region" description="Basic residues" evidence="2">
    <location>
        <begin position="2590"/>
        <end position="2599"/>
    </location>
</feature>
<dbReference type="PROSITE" id="PS00028">
    <property type="entry name" value="ZINC_FINGER_C2H2_1"/>
    <property type="match status" value="4"/>
</dbReference>
<evidence type="ECO:0000313" key="4">
    <source>
        <dbReference type="EMBL" id="CAH1183153.1"/>
    </source>
</evidence>
<feature type="region of interest" description="Disordered" evidence="2">
    <location>
        <begin position="1060"/>
        <end position="1094"/>
    </location>
</feature>
<feature type="region of interest" description="Disordered" evidence="2">
    <location>
        <begin position="4202"/>
        <end position="4240"/>
    </location>
</feature>
<feature type="compositionally biased region" description="Basic and acidic residues" evidence="2">
    <location>
        <begin position="2812"/>
        <end position="2832"/>
    </location>
</feature>
<feature type="region of interest" description="Disordered" evidence="2">
    <location>
        <begin position="4360"/>
        <end position="4380"/>
    </location>
</feature>
<feature type="compositionally biased region" description="Low complexity" evidence="2">
    <location>
        <begin position="2578"/>
        <end position="2589"/>
    </location>
</feature>
<feature type="domain" description="C2H2-type" evidence="3">
    <location>
        <begin position="4502"/>
        <end position="4531"/>
    </location>
</feature>
<feature type="compositionally biased region" description="Basic residues" evidence="2">
    <location>
        <begin position="1962"/>
        <end position="1982"/>
    </location>
</feature>
<feature type="region of interest" description="Disordered" evidence="2">
    <location>
        <begin position="5340"/>
        <end position="5361"/>
    </location>
</feature>
<feature type="region of interest" description="Disordered" evidence="2">
    <location>
        <begin position="1"/>
        <end position="45"/>
    </location>
</feature>
<feature type="region of interest" description="Disordered" evidence="2">
    <location>
        <begin position="4838"/>
        <end position="4857"/>
    </location>
</feature>
<feature type="compositionally biased region" description="Basic residues" evidence="2">
    <location>
        <begin position="3977"/>
        <end position="3995"/>
    </location>
</feature>
<feature type="compositionally biased region" description="Low complexity" evidence="2">
    <location>
        <begin position="2373"/>
        <end position="2382"/>
    </location>
</feature>
<reference evidence="4" key="2">
    <citation type="submission" date="2022-10" db="EMBL/GenBank/DDBJ databases">
        <authorList>
            <consortium name="ENA_rothamsted_submissions"/>
            <consortium name="culmorum"/>
            <person name="King R."/>
        </authorList>
    </citation>
    <scope>NUCLEOTIDE SEQUENCE</scope>
</reference>
<feature type="region of interest" description="Disordered" evidence="2">
    <location>
        <begin position="846"/>
        <end position="872"/>
    </location>
</feature>
<feature type="region of interest" description="Disordered" evidence="2">
    <location>
        <begin position="5086"/>
        <end position="5154"/>
    </location>
</feature>
<feature type="compositionally biased region" description="Basic and acidic residues" evidence="2">
    <location>
        <begin position="2009"/>
        <end position="2020"/>
    </location>
</feature>
<feature type="compositionally biased region" description="Polar residues" evidence="2">
    <location>
        <begin position="2339"/>
        <end position="2360"/>
    </location>
</feature>
<feature type="compositionally biased region" description="Basic and acidic residues" evidence="2">
    <location>
        <begin position="999"/>
        <end position="1016"/>
    </location>
</feature>
<feature type="compositionally biased region" description="Polar residues" evidence="2">
    <location>
        <begin position="2977"/>
        <end position="2990"/>
    </location>
</feature>
<evidence type="ECO:0000313" key="5">
    <source>
        <dbReference type="Proteomes" id="UP001153737"/>
    </source>
</evidence>
<feature type="compositionally biased region" description="Basic and acidic residues" evidence="2">
    <location>
        <begin position="5216"/>
        <end position="5230"/>
    </location>
</feature>
<feature type="compositionally biased region" description="Basic and acidic residues" evidence="2">
    <location>
        <begin position="2361"/>
        <end position="2372"/>
    </location>
</feature>
<evidence type="ECO:0000259" key="3">
    <source>
        <dbReference type="PROSITE" id="PS50157"/>
    </source>
</evidence>
<feature type="compositionally biased region" description="Polar residues" evidence="2">
    <location>
        <begin position="4903"/>
        <end position="4916"/>
    </location>
</feature>
<evidence type="ECO:0000256" key="2">
    <source>
        <dbReference type="SAM" id="MobiDB-lite"/>
    </source>
</evidence>
<dbReference type="Proteomes" id="UP001153737">
    <property type="component" value="Chromosome 9"/>
</dbReference>
<feature type="region of interest" description="Disordered" evidence="2">
    <location>
        <begin position="2461"/>
        <end position="2497"/>
    </location>
</feature>
<feature type="compositionally biased region" description="Basic and acidic residues" evidence="2">
    <location>
        <begin position="5342"/>
        <end position="5354"/>
    </location>
</feature>
<feature type="compositionally biased region" description="Basic residues" evidence="2">
    <location>
        <begin position="5113"/>
        <end position="5124"/>
    </location>
</feature>
<feature type="region of interest" description="Disordered" evidence="2">
    <location>
        <begin position="4648"/>
        <end position="4675"/>
    </location>
</feature>
<feature type="compositionally biased region" description="Basic and acidic residues" evidence="2">
    <location>
        <begin position="2207"/>
        <end position="2219"/>
    </location>
</feature>
<keyword evidence="1" id="KW-0863">Zinc-finger</keyword>
<feature type="region of interest" description="Disordered" evidence="2">
    <location>
        <begin position="983"/>
        <end position="1040"/>
    </location>
</feature>
<feature type="compositionally biased region" description="Polar residues" evidence="2">
    <location>
        <begin position="4786"/>
        <end position="4795"/>
    </location>
</feature>
<evidence type="ECO:0000256" key="1">
    <source>
        <dbReference type="PROSITE-ProRule" id="PRU00042"/>
    </source>
</evidence>
<feature type="region of interest" description="Disordered" evidence="2">
    <location>
        <begin position="1956"/>
        <end position="2036"/>
    </location>
</feature>
<feature type="compositionally biased region" description="Polar residues" evidence="2">
    <location>
        <begin position="4838"/>
        <end position="4853"/>
    </location>
</feature>
<protein>
    <recommendedName>
        <fullName evidence="3">C2H2-type domain-containing protein</fullName>
    </recommendedName>
</protein>
<dbReference type="GO" id="GO:0008270">
    <property type="term" value="F:zinc ion binding"/>
    <property type="evidence" value="ECO:0007669"/>
    <property type="project" value="UniProtKB-KW"/>
</dbReference>
<dbReference type="InterPro" id="IPR013087">
    <property type="entry name" value="Znf_C2H2_type"/>
</dbReference>
<feature type="region of interest" description="Disordered" evidence="2">
    <location>
        <begin position="4901"/>
        <end position="4930"/>
    </location>
</feature>
<feature type="compositionally biased region" description="Basic and acidic residues" evidence="2">
    <location>
        <begin position="1023"/>
        <end position="1036"/>
    </location>
</feature>
<feature type="compositionally biased region" description="Low complexity" evidence="2">
    <location>
        <begin position="4648"/>
        <end position="4657"/>
    </location>
</feature>
<feature type="compositionally biased region" description="Basic residues" evidence="2">
    <location>
        <begin position="4918"/>
        <end position="4927"/>
    </location>
</feature>
<feature type="region of interest" description="Disordered" evidence="2">
    <location>
        <begin position="2148"/>
        <end position="2176"/>
    </location>
</feature>
<reference evidence="4" key="1">
    <citation type="submission" date="2022-01" db="EMBL/GenBank/DDBJ databases">
        <authorList>
            <person name="King R."/>
        </authorList>
    </citation>
    <scope>NUCLEOTIDE SEQUENCE</scope>
</reference>
<feature type="region of interest" description="Disordered" evidence="2">
    <location>
        <begin position="4726"/>
        <end position="4798"/>
    </location>
</feature>
<gene>
    <name evidence="4" type="ORF">PHAECO_LOCUS12708</name>
</gene>
<sequence>MVNSGTFESSHGQEGDKNVIASCLQPPTITTEGGPSDPEQSPEDKLRCSVPLEKLEGYQPEDLAKSKNRKLLCLYCDRTFVSLNLRQKHVERAHSSKNSRRVSSRKQNQLTATPCAHCDKLNNTENTLKDLFQHLVQEHPGKYFGCLPCEDRFLTQALLADHHVNVHRAVLPSDSVKSPAKTTLKETPPEELFQEKEVVIKITRSRVKPRQEEAAEEGKKKLKKLSVKSSRIALKKRESKRLQALAKIADGAKKRRAKPERKQLGGSKMEQQNSTKPEKAKASASAGNPYPEFDNFYRVKKITDHSIDNLKISSLTFDDVFDKAFFNRIKCNIEENLLHHIDGKLFKNEESESRISNFEKVSNSTQEIQNASSDNYGCELSLNAVTPVASLSLNSQYGEDFESQIEYGSKPSKKKTQTKTDQVFHYKYFTRRKFQASILQQKENRDLSKLDMWTQLVIRNRQQKIIDDKKTPKEIQEYASCDEYKSKLKREELNRILDRRGPFEDLKEEASKKAALDKLNSASADSISHESFTDIREILEDILARVFVATGEADAEEIEEKVEAKRDERELPSYLNLRRTSTLPSEGDIDRSDRIALICSSQETENYELPTNQARRQNELVELSGEWARCRLYVCAACGARLPNMKYLLDHKSLYHQNVWVQHYEFVGNQNELYRHLSIPALGKVGFIEDTFQGKLWRRSEARTCSKCGKQCNSLGELHRHILECGGDWSWMLARKKCKYRPCKSRRKRLRGLVHRIRHKENDGPKEKKKYKKAFEGPRQRPSDAETIQRMLANLPAKRSTRKLISLYDGVYRARKNNQIQQQNLNQKKVKCGKVIYKSSSIKENTEKTINTAPSGLKTQKPNQSSNRRSLRNMSRVLSSRILDTNANLNVKRKLKALSERRSTRQSKISSKIVPEVNPDQAATLEDTEQLEKAKAGEGKLENQFALTHKRTSPRSTPKNVKMMNVKKLLTGNINMKSFFPVKKQKSRKALRETQAAESTDKSVDPKTKIKRKSNEPEAVVTAREEKLDKQAEPKKTKSSAIKKIMKSLSLKKKLVKSSASNSPELELVQSDTQSPTSLTNVLSPVETDKSNNKRKLKRSFRNVINRVKRLKIDSAPETLETDTKEIATKSTFLGETNLEHPNQSVKIVIPSNSEAKENLADISESAHIATNFNKTSGDSPVPENIFKLGSSDEKSLQAKGDLDFDSQQDTDKIIKSTVTTEIIEDKTETEITQKTTPANEKIEPLTIETSEKPKIMPLVSPNIKGKIKKPTRGLNDCIAMLTSKLQQKTIEPIAKVGVFNLVSPTNAPRILSDPSPQKSDCILKIPNFKTQTEPSSLEETALDLSVKPKDQGQEVPIAKPEKTVKNPEAVFAEASKPYFEPFSFGIPKMPDLTNSVERIINSVIENNFQKESNHKIWKSWNTVDETIQYVIDGYHHKSSPVSSLSVTKNSVDDIIDFVATFGNDKEDINNKLGLILKQPGDRSKLKNTKKPSPSKQMKNIELLKGILSGPTLDSISIIPGDSISSCLGIGDTKKKYEDHNTSAEPVLGTVKAVAPNNLDITIENVVRDTSSIEEPKQTPVDPIVKTSVKKLSQFRRSKDKQKSITELADKPFVETHLDDVLDTKEVNCKPEVSSVNIKAISEDNVEKTEELTLTSEDEPLVLENKLVNPSDSEDDIPLAALLKPIEDSKNEATYISVAVEDSLSKLKQITSENVCEEIAGTLVKTGSTTFEEQTEDGQNIILDSTNMENTTTTLESRLTSSACSEMVENEASEESADTFIKPVEVEDSNMSQDPEEKQAHQDQRDFPDQVVNDSDEAMDCKVPVTKTKKSRAKKRSLSKKKSILLDKVTIETENSYPQQTADGTVSVQEPQTEISPIPDGIPSIELTKTSVDEIKTHDQVEESTPSLPLPPQTAENVATEAIKDDDVSNQEITTDSSFVKNLPFANEEILPDVLPTLKRNTNQRKRARKTKFSRKKPKRKNQVPVGDISKPTESLGLELSNEAPPFETENRIELSETSKEPSSSTLPNVSIPLGDVDESIDNPSLKTSVLEGDIICNASSTSNSMVDKSLVTKVIETKDGLVTETEMNHQCSIFSSIETNERLLEIPKSDGSLLSDGSKIETDVVSKQEIKTDSSLVKILPFANERTLPDDLPVPNRKNNQRRRAKKPKFSSKKTKRKNLVPIVDMLEGMSKLVGLEMSNESSPSETEKQTELSDTSKESSSSTLPNVIMPLNNEGKSLDDTIEGISTETTENNFEIPMPDDSISDYSKMQADVASHQVMRTDSLFAQDLPFANEEVLPDVLSVPKRNINQKRRAKKTKFSGKKSKRKNPAPTVDIFENTTKSTGSLGSEISNEPPSSETENHIEPSETSKESSSSTLPKVSISLSDEDISVDIANESELPLDKTSLNTTDYIANNSLTSDTMVENHLVSKVTPVTKTKIKQKSNHQLSRFSSIGNIGEDATSSETNENHFKVPISDDSMLSDANKPKNSKKRNIRSKIKITESERNVGEHMTEIISNIKKYLSPETDEHNFKIPLSDDSMLTDTSKPKNSKKRSIRSKIKFNKRRSRSLKLDIGMSSSDESSSSPVKLRSRSLKKHYREPSSDDSPVNARSELELTDSDTLLSEISTKRCLRTSKNDTSITPPLIDEGPSLNVNTTANFISETLITLRKELGLPTEDLSKKNAGELTLKRSARLSTAILSSQDDSSTVIEAIVDPKDPEAESLEVQKTSVAEMVFKTPTKKRNSRKIHLAVWTDESDLNESNTEDTPNKKRPLRSAYNQLTSESETEDSSHSDASLRTKTRRGSRSLVNEFKEPSFSELQSKVHDEELPNCESKLEVETEGFNSDQKTKIKHVSNKKRGKTRLVTSIESTGNSESSDSDFVDFQSKRPLRKLRSLNNGTVSVLDVSKPDSIEETVNKLADSDENDFEAKRPKRSSRLLNNNVNIPAGKTDELLPDAPSELSTDKKTNAPRKNGKNEQSLEPDTPSQSVDEIDGMNDSLQRQNSRSLRKKSAINYSEIEENTFVIPDATEETIQTNDKNSLMTKNRNDKTIGNTLMVDVEPINTISDLISERVETDVLEVQIIPPVDATPQDSDLTNPDVETDESALMKPAPTVSKKFTKKKKKKNAGKSKILNQLPPLVDSKNTQDIAVVTCEPITEDNSKSDTAIVAPLFPSETADTEPPIKIIINKQKARRKSKSIKKIDSKGPNDLFQDFALVIKKKRTTPFMSFSPPDTFSKEDTDAYSLFPPKPLEIQQVLDKKDDDHFIDKKDEDHAELDVSVEEMDMELDEIPINASIIENTLNLSLPLDHETDELTLFDSPKVEVNPVTKPLITKTTRNGRKNKHSKNKGIIDKESETEMSVDSKDISSLVMEEYSELPISSAMSNIEEVVKKDMSPEDQQVEEPRPVKKTSKKSKEKLVEGSTNLGIPSLSHIGKILDQDHPEEEKLNTIVKSPIGFGRQKTVNRRSKGKFVEKYAEFDDLALPPIKDTPQQDLFVEEDLNKSVESSKPIKTKKAKGKSVEKFAEFGNPALPLVENPLENDLSVEEGNEMSKPIKKTSKKGKGKSLEVFPQFDIPALPPMGDSSDKALLVEEHFNIAAENPIVERPETRQRPSRKAKSMVEYSEFGIVALPPIVNTLEKALLVEKDLDAIVKNPISVEKRKSVKRNSNNKGQGKYIEDFAEIDIPELPSLGNTSEKDLLVENLDATLKNSIGLEKTKTVKRTSNKVKGLHIEEYAEFDFLPLPPMVNTLEKNLLLEEDLGATVKYPIGVEKRNPIERTSNKAQGKSVKEFAQFDIPGLPSLEKTLEKDVLVENLDATSKNPIGVEKPKLMKRTSKKALGKHMEECTEFDIPVIAPMEDALDKDQFVEDHSDIVAKSAIVEKPKSVQRASRKTKEKSVKEYAMGDIIAKDLLLEENSDIPIVEKPKTIQRTSIEVKAKSSEEYADFDILALPPTGKTDEQNILVEEQLDTIAEKPKPVKKAVKKVKKKSKNRKSSNHLLTSDDMTTEDREKSPTKPLTEMSSEDNCLDVLNHKSFIKPQISAEMLLSKLGDTRPLDDTDGMSLLNDQKFNNPPPLDGAENLQELPLKDKDIDLIYAFSETEDLEINTPIELPKRLPRFLLKTTPTANDSDQKDEQQKAKKKPKQKKISTLENEEEDIETIVKEIKENGIDLEENGRRKPMRSAKVKALEYIHDDALAELSESERNRVLKSSKAIQNENEADIETSHKKNKKQKKNETAPELIETASFSYEALAEDEAPLLAELVAELHGLEELENSIERELNADMNERNKLMDTTDSPDQTVEEPTLEESLPNTGGETISEENQELRRSRRGSRKVASYNENDLIDPIIDALENKRIAKKKDTKAVENKNQKKTKDPEKKLNSDQLFDLLKASTTESVYVPKQQNSFLDNLGDISRYINDDNFDTVFGDLREKNKDSDKIYDFNDSSLTTEQVAMNKSLILSKQSDDSSLSSSSYKLLTPDIQDSSTSEESKSKLDTVVDSNYCEICSKSFIRVENLVKHRRTLTHIQKLSEIEAKEAELKLQQDQIAQEIPNTFTNKHSLKLADIISDVLNKPVLVEEASKFPDIVLQNTSKPEVKRYKSLGERKSFESDNNLLQESKTTILEKQISLLEDIIENKANNSYIDDISSSSDDSLLSSKQDITSKNKSTKTIDDDSFLKPTQYEEISEDSANQRHYEDQKLRKTLNRDEELFLECCSLLKSGSEVSSSYSSKKMANKDVGPVNVRQPDWMEKKNLVQPPELDLDDDYSDDNSRIPTPLGDSFDDDASNSNTISSDWGVNGRETCAKEDGSARLNFQGISAEKRDSSDLKFQDLLKTNRSPFTQDLPTKSPTVEPSKTEEIDTKKIITKGARKVFEGLKVSIPTEELNLEEVLNCSPKPKKLEVQTISDTSPSATTKPAKNARKSKPVKKSQVGSNILFKVNKKKLLSPTALPQPTPENQDKDTKSYDVYDFEETQDNTEVFAKSDFKAFRHTKTGELELEPEPISSSVKKSKDQENITKKKCMIMGRIFKNAAKSKIEDIDDEIRTIPTIDNGELVEKYVASCNEAAETDKKQKLSENEMNQLFAQLLDTKPERDNPKQPKPKPETKKPPEQKKKPKPKGKKRARTNSESTDDEFSLNTNKRRSGKKNGKEEDNCINLEQELKECIGVASRKSQRSCTSGKQNILMEYWSSDDSQFEAMLEKQIIEVKPKKQQIIDVKSKKPPVESKKPPVEEPVSVAMATDPVPPMDPADRKKKRSEKKKTLPADDSLAGESNKESNRRKRAAANPLYHWSSSSEDETSDLIEVRPAREEAEEDEERPVQHGWIVGESPKKLVMMLAQAKGKKTDIDGVKEQGKRRTGAVS</sequence>
<proteinExistence type="predicted"/>
<feature type="region of interest" description="Disordered" evidence="2">
    <location>
        <begin position="2781"/>
        <end position="2832"/>
    </location>
</feature>
<keyword evidence="1" id="KW-0862">Zinc</keyword>
<feature type="region of interest" description="Disordered" evidence="2">
    <location>
        <begin position="3975"/>
        <end position="4024"/>
    </location>
</feature>
<feature type="compositionally biased region" description="Basic and acidic residues" evidence="2">
    <location>
        <begin position="5089"/>
        <end position="5112"/>
    </location>
</feature>
<feature type="compositionally biased region" description="Basic residues" evidence="2">
    <location>
        <begin position="2160"/>
        <end position="2176"/>
    </location>
</feature>
<feature type="compositionally biased region" description="Basic and acidic residues" evidence="2">
    <location>
        <begin position="4363"/>
        <end position="4380"/>
    </location>
</feature>